<proteinExistence type="predicted"/>
<dbReference type="InterPro" id="IPR010319">
    <property type="entry name" value="Transglutaminase-like_Cys_pept"/>
</dbReference>
<accession>A0A4R3Y829</accession>
<sequence>MKGVINSFLILSILLWNAQLLFAQEFVGQSKAGTLLFGYKESEHVNLGLFPQWVSVLKRHAADDLKDKDCDSPKFNLCHMREWQHFLSGLNGKSPMEQIVAVNKYGNNKSYVLDIDNYGVNDYWAIPREFLYNNGDCEDFAIFKYMSLRQLGFSADTIRVVVLQDTNLRIPHAILAVYLNGDALVLDNQAQEVISQKQIAHYIPIYSVNEKHWWMHTP</sequence>
<dbReference type="EMBL" id="SMCO01000006">
    <property type="protein sequence ID" value="TCV86724.1"/>
    <property type="molecule type" value="Genomic_DNA"/>
</dbReference>
<comment type="caution">
    <text evidence="1">The sequence shown here is derived from an EMBL/GenBank/DDBJ whole genome shotgun (WGS) entry which is preliminary data.</text>
</comment>
<dbReference type="Pfam" id="PF06035">
    <property type="entry name" value="Peptidase_C93"/>
    <property type="match status" value="1"/>
</dbReference>
<dbReference type="PANTHER" id="PTHR39327:SF1">
    <property type="entry name" value="BLR5470 PROTEIN"/>
    <property type="match status" value="1"/>
</dbReference>
<reference evidence="1 2" key="1">
    <citation type="submission" date="2019-03" db="EMBL/GenBank/DDBJ databases">
        <title>Genomic Encyclopedia of Type Strains, Phase IV (KMG-IV): sequencing the most valuable type-strain genomes for metagenomic binning, comparative biology and taxonomic classification.</title>
        <authorList>
            <person name="Goeker M."/>
        </authorList>
    </citation>
    <scope>NUCLEOTIDE SEQUENCE [LARGE SCALE GENOMIC DNA]</scope>
    <source>
        <strain evidence="1 2">DSM 100309</strain>
    </source>
</reference>
<dbReference type="AlphaFoldDB" id="A0A4R3Y829"/>
<dbReference type="Proteomes" id="UP000295367">
    <property type="component" value="Unassembled WGS sequence"/>
</dbReference>
<protein>
    <submittedName>
        <fullName evidence="1">Transglutaminase-like cysteine proteinase BTLCP</fullName>
    </submittedName>
</protein>
<dbReference type="PANTHER" id="PTHR39327">
    <property type="match status" value="1"/>
</dbReference>
<keyword evidence="2" id="KW-1185">Reference proteome</keyword>
<gene>
    <name evidence="1" type="ORF">EDC63_10685</name>
</gene>
<organism evidence="1 2">
    <name type="scientific">Sulfurirhabdus autotrophica</name>
    <dbReference type="NCBI Taxonomy" id="1706046"/>
    <lineage>
        <taxon>Bacteria</taxon>
        <taxon>Pseudomonadati</taxon>
        <taxon>Pseudomonadota</taxon>
        <taxon>Betaproteobacteria</taxon>
        <taxon>Nitrosomonadales</taxon>
        <taxon>Sulfuricellaceae</taxon>
        <taxon>Sulfurirhabdus</taxon>
    </lineage>
</organism>
<dbReference type="SUPFAM" id="SSF54001">
    <property type="entry name" value="Cysteine proteinases"/>
    <property type="match status" value="1"/>
</dbReference>
<dbReference type="InterPro" id="IPR038765">
    <property type="entry name" value="Papain-like_cys_pep_sf"/>
</dbReference>
<evidence type="ECO:0000313" key="1">
    <source>
        <dbReference type="EMBL" id="TCV86724.1"/>
    </source>
</evidence>
<name>A0A4R3Y829_9PROT</name>
<dbReference type="Gene3D" id="3.10.620.30">
    <property type="match status" value="1"/>
</dbReference>
<evidence type="ECO:0000313" key="2">
    <source>
        <dbReference type="Proteomes" id="UP000295367"/>
    </source>
</evidence>